<dbReference type="OrthoDB" id="3222at2759"/>
<protein>
    <recommendedName>
        <fullName evidence="11">Aquaporin</fullName>
    </recommendedName>
</protein>
<feature type="transmembrane region" description="Helical" evidence="8">
    <location>
        <begin position="65"/>
        <end position="85"/>
    </location>
</feature>
<evidence type="ECO:0000256" key="6">
    <source>
        <dbReference type="RuleBase" id="RU000477"/>
    </source>
</evidence>
<dbReference type="CDD" id="cd00333">
    <property type="entry name" value="MIP"/>
    <property type="match status" value="1"/>
</dbReference>
<feature type="transmembrane region" description="Helical" evidence="8">
    <location>
        <begin position="285"/>
        <end position="306"/>
    </location>
</feature>
<accession>A0A4Y7IYP1</accession>
<evidence type="ECO:0000256" key="1">
    <source>
        <dbReference type="ARBA" id="ARBA00004141"/>
    </source>
</evidence>
<dbReference type="SUPFAM" id="SSF81338">
    <property type="entry name" value="Aquaporin-like"/>
    <property type="match status" value="1"/>
</dbReference>
<sequence>MAEISMSNTNNTNGSYSNRTNSSVPSAIVPINDLNSSGNNNDHHVPSITNKEYSSCFSLPFFQKLIAEGIGTFFMIFAGCAAVNVNLNNDKVVTLPGIALTWGLAVMVMIYALGYISGAHFNPAVTTSFATCGCGKFPWKQVPGYVLAQVAGSTLAIGTLRLLFQGNQDHFLGTSPAGSNMQSLVLEFITTFYLMFVICSVATDSRAARKFSFTHLILHFSSPSYIFYVVHRVLVNFVQVGQLAGLAIGSTVIINILCSGPISGASLNPARSLGPALVFNRYEGLWIYIIGPICGAIAGSWTYSFIKNDCAIRKLGSKFY</sequence>
<dbReference type="InterPro" id="IPR000425">
    <property type="entry name" value="MIP"/>
</dbReference>
<dbReference type="STRING" id="3469.A0A4Y7IYP1"/>
<keyword evidence="10" id="KW-1185">Reference proteome</keyword>
<dbReference type="PANTHER" id="PTHR45724">
    <property type="entry name" value="AQUAPORIN NIP2-1"/>
    <property type="match status" value="1"/>
</dbReference>
<comment type="subcellular location">
    <subcellularLocation>
        <location evidence="1">Membrane</location>
        <topology evidence="1">Multi-pass membrane protein</topology>
    </subcellularLocation>
</comment>
<evidence type="ECO:0000256" key="2">
    <source>
        <dbReference type="ARBA" id="ARBA00022448"/>
    </source>
</evidence>
<feature type="transmembrane region" description="Helical" evidence="8">
    <location>
        <begin position="145"/>
        <end position="164"/>
    </location>
</feature>
<keyword evidence="3 6" id="KW-0812">Transmembrane</keyword>
<dbReference type="GO" id="GO:0016020">
    <property type="term" value="C:membrane"/>
    <property type="evidence" value="ECO:0007669"/>
    <property type="project" value="UniProtKB-SubCell"/>
</dbReference>
<evidence type="ECO:0000256" key="3">
    <source>
        <dbReference type="ARBA" id="ARBA00022692"/>
    </source>
</evidence>
<comment type="similarity">
    <text evidence="6">Belongs to the MIP/aquaporin (TC 1.A.8) family.</text>
</comment>
<name>A0A4Y7IYP1_PAPSO</name>
<keyword evidence="2 6" id="KW-0813">Transport</keyword>
<evidence type="ECO:0000256" key="4">
    <source>
        <dbReference type="ARBA" id="ARBA00022989"/>
    </source>
</evidence>
<dbReference type="PRINTS" id="PR00783">
    <property type="entry name" value="MINTRINSICP"/>
</dbReference>
<dbReference type="GO" id="GO:0015267">
    <property type="term" value="F:channel activity"/>
    <property type="evidence" value="ECO:0007669"/>
    <property type="project" value="InterPro"/>
</dbReference>
<reference evidence="9 10" key="1">
    <citation type="journal article" date="2018" name="Science">
        <title>The opium poppy genome and morphinan production.</title>
        <authorList>
            <person name="Guo L."/>
            <person name="Winzer T."/>
            <person name="Yang X."/>
            <person name="Li Y."/>
            <person name="Ning Z."/>
            <person name="He Z."/>
            <person name="Teodor R."/>
            <person name="Lu Y."/>
            <person name="Bowser T.A."/>
            <person name="Graham I.A."/>
            <person name="Ye K."/>
        </authorList>
    </citation>
    <scope>NUCLEOTIDE SEQUENCE [LARGE SCALE GENOMIC DNA]</scope>
    <source>
        <strain evidence="10">cv. HN1</strain>
        <tissue evidence="9">Leaves</tissue>
    </source>
</reference>
<gene>
    <name evidence="9" type="ORF">C5167_012858</name>
</gene>
<feature type="transmembrane region" description="Helical" evidence="8">
    <location>
        <begin position="184"/>
        <end position="203"/>
    </location>
</feature>
<proteinExistence type="inferred from homology"/>
<feature type="region of interest" description="Disordered" evidence="7">
    <location>
        <begin position="1"/>
        <end position="22"/>
    </location>
</feature>
<feature type="transmembrane region" description="Helical" evidence="8">
    <location>
        <begin position="92"/>
        <end position="116"/>
    </location>
</feature>
<dbReference type="Gramene" id="RZC54003">
    <property type="protein sequence ID" value="RZC54003"/>
    <property type="gene ID" value="C5167_012858"/>
</dbReference>
<dbReference type="AlphaFoldDB" id="A0A4Y7IYP1"/>
<evidence type="ECO:0008006" key="11">
    <source>
        <dbReference type="Google" id="ProtNLM"/>
    </source>
</evidence>
<evidence type="ECO:0000313" key="9">
    <source>
        <dbReference type="EMBL" id="RZC54003.1"/>
    </source>
</evidence>
<evidence type="ECO:0000256" key="7">
    <source>
        <dbReference type="SAM" id="MobiDB-lite"/>
    </source>
</evidence>
<keyword evidence="4 8" id="KW-1133">Transmembrane helix</keyword>
<evidence type="ECO:0000256" key="5">
    <source>
        <dbReference type="ARBA" id="ARBA00023136"/>
    </source>
</evidence>
<dbReference type="EMBL" id="CM010717">
    <property type="protein sequence ID" value="RZC54003.1"/>
    <property type="molecule type" value="Genomic_DNA"/>
</dbReference>
<dbReference type="Pfam" id="PF00230">
    <property type="entry name" value="MIP"/>
    <property type="match status" value="2"/>
</dbReference>
<organism evidence="9 10">
    <name type="scientific">Papaver somniferum</name>
    <name type="common">Opium poppy</name>
    <dbReference type="NCBI Taxonomy" id="3469"/>
    <lineage>
        <taxon>Eukaryota</taxon>
        <taxon>Viridiplantae</taxon>
        <taxon>Streptophyta</taxon>
        <taxon>Embryophyta</taxon>
        <taxon>Tracheophyta</taxon>
        <taxon>Spermatophyta</taxon>
        <taxon>Magnoliopsida</taxon>
        <taxon>Ranunculales</taxon>
        <taxon>Papaveraceae</taxon>
        <taxon>Papaveroideae</taxon>
        <taxon>Papaver</taxon>
    </lineage>
</organism>
<evidence type="ECO:0000256" key="8">
    <source>
        <dbReference type="SAM" id="Phobius"/>
    </source>
</evidence>
<dbReference type="InterPro" id="IPR034294">
    <property type="entry name" value="Aquaporin_transptr"/>
</dbReference>
<feature type="transmembrane region" description="Helical" evidence="8">
    <location>
        <begin position="243"/>
        <end position="265"/>
    </location>
</feature>
<keyword evidence="5 8" id="KW-0472">Membrane</keyword>
<dbReference type="Gene3D" id="1.20.1080.10">
    <property type="entry name" value="Glycerol uptake facilitator protein"/>
    <property type="match status" value="1"/>
</dbReference>
<dbReference type="PANTHER" id="PTHR45724:SF13">
    <property type="entry name" value="AQUAPORIN NIP1-1-RELATED"/>
    <property type="match status" value="1"/>
</dbReference>
<dbReference type="InterPro" id="IPR023271">
    <property type="entry name" value="Aquaporin-like"/>
</dbReference>
<dbReference type="Proteomes" id="UP000316621">
    <property type="component" value="Chromosome 3"/>
</dbReference>
<dbReference type="OMA" id="HNIFFEC"/>
<evidence type="ECO:0000313" key="10">
    <source>
        <dbReference type="Proteomes" id="UP000316621"/>
    </source>
</evidence>
<feature type="transmembrane region" description="Helical" evidence="8">
    <location>
        <begin position="215"/>
        <end position="231"/>
    </location>
</feature>